<evidence type="ECO:0000256" key="5">
    <source>
        <dbReference type="ARBA" id="ARBA00022989"/>
    </source>
</evidence>
<dbReference type="InterPro" id="IPR010656">
    <property type="entry name" value="DctM"/>
</dbReference>
<feature type="transmembrane region" description="Helical" evidence="7">
    <location>
        <begin position="6"/>
        <end position="26"/>
    </location>
</feature>
<feature type="domain" description="TRAP C4-dicarboxylate transport system permease DctM subunit" evidence="8">
    <location>
        <begin position="19"/>
        <end position="453"/>
    </location>
</feature>
<reference evidence="9" key="1">
    <citation type="submission" date="2019-08" db="EMBL/GenBank/DDBJ databases">
        <authorList>
            <person name="Kucharzyk K."/>
            <person name="Murdoch R.W."/>
            <person name="Higgins S."/>
            <person name="Loffler F."/>
        </authorList>
    </citation>
    <scope>NUCLEOTIDE SEQUENCE</scope>
</reference>
<evidence type="ECO:0000256" key="6">
    <source>
        <dbReference type="ARBA" id="ARBA00023136"/>
    </source>
</evidence>
<evidence type="ECO:0000256" key="1">
    <source>
        <dbReference type="ARBA" id="ARBA00004429"/>
    </source>
</evidence>
<dbReference type="AlphaFoldDB" id="A0A644UBL6"/>
<dbReference type="Pfam" id="PF06808">
    <property type="entry name" value="DctM"/>
    <property type="match status" value="1"/>
</dbReference>
<proteinExistence type="predicted"/>
<keyword evidence="6 7" id="KW-0472">Membrane</keyword>
<name>A0A644UBL6_9ZZZZ</name>
<evidence type="ECO:0000313" key="9">
    <source>
        <dbReference type="EMBL" id="MPL76395.1"/>
    </source>
</evidence>
<organism evidence="9">
    <name type="scientific">bioreactor metagenome</name>
    <dbReference type="NCBI Taxonomy" id="1076179"/>
    <lineage>
        <taxon>unclassified sequences</taxon>
        <taxon>metagenomes</taxon>
        <taxon>ecological metagenomes</taxon>
    </lineage>
</organism>
<dbReference type="InterPro" id="IPR004681">
    <property type="entry name" value="TRAP_DctM"/>
</dbReference>
<keyword evidence="2" id="KW-1003">Cell membrane</keyword>
<comment type="subcellular location">
    <subcellularLocation>
        <location evidence="1">Cell inner membrane</location>
        <topology evidence="1">Multi-pass membrane protein</topology>
    </subcellularLocation>
</comment>
<feature type="transmembrane region" description="Helical" evidence="7">
    <location>
        <begin position="35"/>
        <end position="57"/>
    </location>
</feature>
<gene>
    <name evidence="9" type="ORF">SDC9_22240</name>
</gene>
<dbReference type="PANTHER" id="PTHR33362:SF2">
    <property type="entry name" value="TRAP TRANSPORTER LARGE PERMEASE PROTEIN"/>
    <property type="match status" value="1"/>
</dbReference>
<evidence type="ECO:0000256" key="7">
    <source>
        <dbReference type="SAM" id="Phobius"/>
    </source>
</evidence>
<keyword evidence="4 7" id="KW-0812">Transmembrane</keyword>
<feature type="transmembrane region" description="Helical" evidence="7">
    <location>
        <begin position="343"/>
        <end position="363"/>
    </location>
</feature>
<keyword evidence="3" id="KW-0997">Cell inner membrane</keyword>
<feature type="transmembrane region" description="Helical" evidence="7">
    <location>
        <begin position="237"/>
        <end position="256"/>
    </location>
</feature>
<dbReference type="PANTHER" id="PTHR33362">
    <property type="entry name" value="SIALIC ACID TRAP TRANSPORTER PERMEASE PROTEIN SIAT-RELATED"/>
    <property type="match status" value="1"/>
</dbReference>
<feature type="transmembrane region" description="Helical" evidence="7">
    <location>
        <begin position="317"/>
        <end position="337"/>
    </location>
</feature>
<feature type="transmembrane region" description="Helical" evidence="7">
    <location>
        <begin position="276"/>
        <end position="296"/>
    </location>
</feature>
<feature type="transmembrane region" description="Helical" evidence="7">
    <location>
        <begin position="150"/>
        <end position="176"/>
    </location>
</feature>
<dbReference type="GO" id="GO:0022857">
    <property type="term" value="F:transmembrane transporter activity"/>
    <property type="evidence" value="ECO:0007669"/>
    <property type="project" value="TreeGrafter"/>
</dbReference>
<feature type="transmembrane region" description="Helical" evidence="7">
    <location>
        <begin position="63"/>
        <end position="82"/>
    </location>
</feature>
<evidence type="ECO:0000256" key="3">
    <source>
        <dbReference type="ARBA" id="ARBA00022519"/>
    </source>
</evidence>
<dbReference type="EMBL" id="VSSQ01000097">
    <property type="protein sequence ID" value="MPL76395.1"/>
    <property type="molecule type" value="Genomic_DNA"/>
</dbReference>
<evidence type="ECO:0000256" key="4">
    <source>
        <dbReference type="ARBA" id="ARBA00022692"/>
    </source>
</evidence>
<feature type="transmembrane region" description="Helical" evidence="7">
    <location>
        <begin position="188"/>
        <end position="211"/>
    </location>
</feature>
<keyword evidence="5 7" id="KW-1133">Transmembrane helix</keyword>
<dbReference type="GO" id="GO:0005886">
    <property type="term" value="C:plasma membrane"/>
    <property type="evidence" value="ECO:0007669"/>
    <property type="project" value="UniProtKB-SubCell"/>
</dbReference>
<evidence type="ECO:0000256" key="2">
    <source>
        <dbReference type="ARBA" id="ARBA00022475"/>
    </source>
</evidence>
<sequence length="462" mass="49280">MFSMVGIGIFSLVLYIAIILVLMTWLKRRASESMLWAYLIIVVVAGVFSKHTVANVFTKSFKFGITSEVVYAAMAFVFMSYLMEKTGVIGRLVNILNSLIGRFPGGAGYVSTIGSALFGMVSGSGSGNAAAIGSITVPWMMQTGWSRERATTICAGNAGMGMIFPPSTSMLLLLGMDSIASELPSGTLYVGLLGAGCIILAYRLVVIYYFAKKDGLAPVPVDQIMPFGEALRKNGSALLIFLGVLVPLLATMGPTGDWVKATMNADLKNAFKSISIVFWIPITMTLFTMLEGWKYLPHDFSGWKAMIMQSIGKYSEVGMLLFTAFAASGVLNMLGMTNEVKAIFTHLGSYSPMLVILVIAALITMMDGPFSGTATTSALGAAVYAALRSIDLPPVVCCVAFLNLISNEGAVPPNAAPIYIASGISGLKDPSNIFKPILKFFVFPTVVIAILIMMRIIPIIGG</sequence>
<evidence type="ECO:0000259" key="8">
    <source>
        <dbReference type="Pfam" id="PF06808"/>
    </source>
</evidence>
<feature type="transmembrane region" description="Helical" evidence="7">
    <location>
        <begin position="437"/>
        <end position="460"/>
    </location>
</feature>
<comment type="caution">
    <text evidence="9">The sequence shown here is derived from an EMBL/GenBank/DDBJ whole genome shotgun (WGS) entry which is preliminary data.</text>
</comment>
<protein>
    <recommendedName>
        <fullName evidence="8">TRAP C4-dicarboxylate transport system permease DctM subunit domain-containing protein</fullName>
    </recommendedName>
</protein>
<accession>A0A644UBL6</accession>